<dbReference type="InterPro" id="IPR005322">
    <property type="entry name" value="Peptidase_C69"/>
</dbReference>
<dbReference type="Pfam" id="PF03577">
    <property type="entry name" value="Peptidase_C69"/>
    <property type="match status" value="2"/>
</dbReference>
<dbReference type="Gene3D" id="3.60.60.10">
    <property type="entry name" value="Penicillin V Acylase, Chain A"/>
    <property type="match status" value="1"/>
</dbReference>
<dbReference type="GO" id="GO:0006508">
    <property type="term" value="P:proteolysis"/>
    <property type="evidence" value="ECO:0007669"/>
    <property type="project" value="InterPro"/>
</dbReference>
<dbReference type="EC" id="3.4.-.-" evidence="1"/>
<dbReference type="GO" id="GO:0016805">
    <property type="term" value="F:dipeptidase activity"/>
    <property type="evidence" value="ECO:0007669"/>
    <property type="project" value="InterPro"/>
</dbReference>
<organism evidence="1">
    <name type="scientific">bioreactor metagenome</name>
    <dbReference type="NCBI Taxonomy" id="1076179"/>
    <lineage>
        <taxon>unclassified sequences</taxon>
        <taxon>metagenomes</taxon>
        <taxon>ecological metagenomes</taxon>
    </lineage>
</organism>
<name>A0A644VBR1_9ZZZZ</name>
<sequence>MVLAACAALLTATTSDACTSFLVGKKASADGSVMITYAADSHNLYGELYHWPAAKWPKGSMLEIREWDSNKPLGKIPQVEETYNVVGNMNEHQVAITESTFGGRPELEDSTGIMDYGSLIYVALQRAKSAREAIHIMTSLVKEHGYYSSGESFSIADKNEAWIMEMIGKGVGNKGAVWVAIRIPDDCISAHANQSRIHQIPFDDKENCMYSPDVVSFAREKGYFNGKDKDFSFTKAYCPYDFSALRGCEARVWAFMRKYDKSLDAYLPFLKGESDKPMPLYVKADRKLTLQDVKNGMRDHYEGTEFCMTNDAGMGPYKVPYRWRPMTFKVDGQEYVNERAIATQQTGFVLCAQLRNWLPDAIGGVLWFGVDDAATAVFTPMYGSIKETPECFRVGNGDMMTFSWTSAFWIHNWVANMAYSKYSFMIEDIKPVQKELELGFEAMQPSIDKAAADMYAKNPEEAVKFLTWYSTTEANRSTARWKQLGEYLVVKYIDGNVKKEVNGKFMQNGYGLSASPNFPGYDETYYRSIVNSAGERLKVK</sequence>
<evidence type="ECO:0000313" key="1">
    <source>
        <dbReference type="EMBL" id="MPL88647.1"/>
    </source>
</evidence>
<dbReference type="GO" id="GO:0070004">
    <property type="term" value="F:cysteine-type exopeptidase activity"/>
    <property type="evidence" value="ECO:0007669"/>
    <property type="project" value="InterPro"/>
</dbReference>
<comment type="caution">
    <text evidence="1">The sequence shown here is derived from an EMBL/GenBank/DDBJ whole genome shotgun (WGS) entry which is preliminary data.</text>
</comment>
<reference evidence="1" key="1">
    <citation type="submission" date="2019-08" db="EMBL/GenBank/DDBJ databases">
        <authorList>
            <person name="Kucharzyk K."/>
            <person name="Murdoch R.W."/>
            <person name="Higgins S."/>
            <person name="Loffler F."/>
        </authorList>
    </citation>
    <scope>NUCLEOTIDE SEQUENCE</scope>
</reference>
<gene>
    <name evidence="1" type="primary">pepDA_4</name>
    <name evidence="1" type="ORF">SDC9_34673</name>
</gene>
<protein>
    <submittedName>
        <fullName evidence="1">Dipeptidase A</fullName>
        <ecNumber evidence="1">3.4.-.-</ecNumber>
    </submittedName>
</protein>
<keyword evidence="1" id="KW-0378">Hydrolase</keyword>
<dbReference type="PANTHER" id="PTHR12994">
    <property type="entry name" value="SECERNIN"/>
    <property type="match status" value="1"/>
</dbReference>
<dbReference type="AlphaFoldDB" id="A0A644VBR1"/>
<dbReference type="EMBL" id="VSSQ01000262">
    <property type="protein sequence ID" value="MPL88647.1"/>
    <property type="molecule type" value="Genomic_DNA"/>
</dbReference>
<accession>A0A644VBR1</accession>
<proteinExistence type="predicted"/>
<dbReference type="PANTHER" id="PTHR12994:SF17">
    <property type="entry name" value="LD30995P"/>
    <property type="match status" value="1"/>
</dbReference>